<keyword evidence="1" id="KW-1133">Transmembrane helix</keyword>
<keyword evidence="1" id="KW-0472">Membrane</keyword>
<evidence type="ECO:0000313" key="2">
    <source>
        <dbReference type="EMBL" id="RPB05981.1"/>
    </source>
</evidence>
<feature type="transmembrane region" description="Helical" evidence="1">
    <location>
        <begin position="15"/>
        <end position="37"/>
    </location>
</feature>
<dbReference type="EMBL" id="ML120351">
    <property type="protein sequence ID" value="RPB05981.1"/>
    <property type="molecule type" value="Genomic_DNA"/>
</dbReference>
<feature type="transmembrane region" description="Helical" evidence="1">
    <location>
        <begin position="91"/>
        <end position="109"/>
    </location>
</feature>
<gene>
    <name evidence="2" type="ORF">L873DRAFT_12211</name>
</gene>
<evidence type="ECO:0000256" key="1">
    <source>
        <dbReference type="SAM" id="Phobius"/>
    </source>
</evidence>
<keyword evidence="3" id="KW-1185">Reference proteome</keyword>
<protein>
    <submittedName>
        <fullName evidence="2">Uncharacterized protein</fullName>
    </submittedName>
</protein>
<keyword evidence="1" id="KW-0812">Transmembrane</keyword>
<dbReference type="Proteomes" id="UP000276215">
    <property type="component" value="Unassembled WGS sequence"/>
</dbReference>
<name>A0A3N4KC47_9PEZI</name>
<dbReference type="AlphaFoldDB" id="A0A3N4KC47"/>
<accession>A0A3N4KC47</accession>
<reference evidence="2 3" key="1">
    <citation type="journal article" date="2018" name="Nat. Ecol. Evol.">
        <title>Pezizomycetes genomes reveal the molecular basis of ectomycorrhizal truffle lifestyle.</title>
        <authorList>
            <person name="Murat C."/>
            <person name="Payen T."/>
            <person name="Noel B."/>
            <person name="Kuo A."/>
            <person name="Morin E."/>
            <person name="Chen J."/>
            <person name="Kohler A."/>
            <person name="Krizsan K."/>
            <person name="Balestrini R."/>
            <person name="Da Silva C."/>
            <person name="Montanini B."/>
            <person name="Hainaut M."/>
            <person name="Levati E."/>
            <person name="Barry K.W."/>
            <person name="Belfiori B."/>
            <person name="Cichocki N."/>
            <person name="Clum A."/>
            <person name="Dockter R.B."/>
            <person name="Fauchery L."/>
            <person name="Guy J."/>
            <person name="Iotti M."/>
            <person name="Le Tacon F."/>
            <person name="Lindquist E.A."/>
            <person name="Lipzen A."/>
            <person name="Malagnac F."/>
            <person name="Mello A."/>
            <person name="Molinier V."/>
            <person name="Miyauchi S."/>
            <person name="Poulain J."/>
            <person name="Riccioni C."/>
            <person name="Rubini A."/>
            <person name="Sitrit Y."/>
            <person name="Splivallo R."/>
            <person name="Traeger S."/>
            <person name="Wang M."/>
            <person name="Zifcakova L."/>
            <person name="Wipf D."/>
            <person name="Zambonelli A."/>
            <person name="Paolocci F."/>
            <person name="Nowrousian M."/>
            <person name="Ottonello S."/>
            <person name="Baldrian P."/>
            <person name="Spatafora J.W."/>
            <person name="Henrissat B."/>
            <person name="Nagy L.G."/>
            <person name="Aury J.M."/>
            <person name="Wincker P."/>
            <person name="Grigoriev I.V."/>
            <person name="Bonfante P."/>
            <person name="Martin F.M."/>
        </authorList>
    </citation>
    <scope>NUCLEOTIDE SEQUENCE [LARGE SCALE GENOMIC DNA]</scope>
    <source>
        <strain evidence="2 3">120613-1</strain>
    </source>
</reference>
<proteinExistence type="predicted"/>
<evidence type="ECO:0000313" key="3">
    <source>
        <dbReference type="Proteomes" id="UP000276215"/>
    </source>
</evidence>
<sequence length="175" mass="20242">MVLAVLVSSVLRPRYILYFTFLSSFSFSHFLIIYCLFQMAFSSSEGFVKGPLTLDFGPLRIIIFFTFSFCYFLLFYVSFVWGSFPGICSTFFLNFRSLVICMYAIIPFYSPRFPGVGFRYPTFLQMFLSWSRHSNFIHVFVYQYCLSFNVNESIGFHIIGVNSISITAGSETCNT</sequence>
<organism evidence="2 3">
    <name type="scientific">Choiromyces venosus 120613-1</name>
    <dbReference type="NCBI Taxonomy" id="1336337"/>
    <lineage>
        <taxon>Eukaryota</taxon>
        <taxon>Fungi</taxon>
        <taxon>Dikarya</taxon>
        <taxon>Ascomycota</taxon>
        <taxon>Pezizomycotina</taxon>
        <taxon>Pezizomycetes</taxon>
        <taxon>Pezizales</taxon>
        <taxon>Tuberaceae</taxon>
        <taxon>Choiromyces</taxon>
    </lineage>
</organism>
<feature type="transmembrane region" description="Helical" evidence="1">
    <location>
        <begin position="58"/>
        <end position="79"/>
    </location>
</feature>